<accession>K5BBG0</accession>
<dbReference type="EMBL" id="AMRA01000052">
    <property type="protein sequence ID" value="EKF23925.1"/>
    <property type="molecule type" value="Genomic_DNA"/>
</dbReference>
<dbReference type="AlphaFoldDB" id="K5BBG0"/>
<evidence type="ECO:0000313" key="2">
    <source>
        <dbReference type="Proteomes" id="UP000006265"/>
    </source>
</evidence>
<evidence type="ECO:0000313" key="1">
    <source>
        <dbReference type="EMBL" id="EKF23925.1"/>
    </source>
</evidence>
<sequence>MLDRKLGVFSCGGGAIVGLDQVRFVRRFQIASASPKLVAIIPGGKRVLKRGNPFDGGIGNVDEVLTAVVRESAGAADRSP</sequence>
<gene>
    <name evidence="1" type="ORF">C731_2027</name>
</gene>
<name>K5BBG0_MYCHD</name>
<dbReference type="Proteomes" id="UP000006265">
    <property type="component" value="Unassembled WGS sequence"/>
</dbReference>
<organism evidence="1 2">
    <name type="scientific">Mycolicibacterium hassiacum (strain DSM 44199 / CIP 105218 / JCM 12690 / 3849)</name>
    <name type="common">Mycobacterium hassiacum</name>
    <dbReference type="NCBI Taxonomy" id="1122247"/>
    <lineage>
        <taxon>Bacteria</taxon>
        <taxon>Bacillati</taxon>
        <taxon>Actinomycetota</taxon>
        <taxon>Actinomycetes</taxon>
        <taxon>Mycobacteriales</taxon>
        <taxon>Mycobacteriaceae</taxon>
        <taxon>Mycolicibacterium</taxon>
    </lineage>
</organism>
<keyword evidence="2" id="KW-1185">Reference proteome</keyword>
<dbReference type="PATRIC" id="fig|1122247.3.peg.1948"/>
<protein>
    <submittedName>
        <fullName evidence="1">Uncharacterized protein</fullName>
    </submittedName>
</protein>
<dbReference type="RefSeq" id="WP_005627137.1">
    <property type="nucleotide sequence ID" value="NZ_AMRA01000052.1"/>
</dbReference>
<dbReference type="eggNOG" id="ENOG5031JEG">
    <property type="taxonomic scope" value="Bacteria"/>
</dbReference>
<comment type="caution">
    <text evidence="1">The sequence shown here is derived from an EMBL/GenBank/DDBJ whole genome shotgun (WGS) entry which is preliminary data.</text>
</comment>
<reference evidence="1 2" key="1">
    <citation type="journal article" date="2012" name="J. Bacteriol.">
        <title>Genome sequence of Mycobacterium hassiacum DSM 44199, a rare source of heat-stable mycobacterial proteins.</title>
        <authorList>
            <person name="Tiago I."/>
            <person name="Maranha A."/>
            <person name="Mendes V."/>
            <person name="Alarico S."/>
            <person name="Moynihan P.J."/>
            <person name="Clarke A.J."/>
            <person name="Macedo-Ribeiro S."/>
            <person name="Pereira P.J."/>
            <person name="Empadinhas N."/>
        </authorList>
    </citation>
    <scope>NUCLEOTIDE SEQUENCE [LARGE SCALE GENOMIC DNA]</scope>
    <source>
        <strain evidence="2">DSM 44199 / CIP 105218 / JCM 12690 / 3849</strain>
    </source>
</reference>
<proteinExistence type="predicted"/>
<dbReference type="OrthoDB" id="4629920at2"/>